<dbReference type="GeneID" id="94019346"/>
<comment type="similarity">
    <text evidence="1 7">Belongs to the CcmH/CycL/Ccl2/NrfF family.</text>
</comment>
<comment type="function">
    <text evidence="7">Possible subunit of a heme lyase.</text>
</comment>
<keyword evidence="7" id="KW-0812">Transmembrane</keyword>
<keyword evidence="6 7" id="KW-0408">Iron</keyword>
<feature type="transmembrane region" description="Helical" evidence="7">
    <location>
        <begin position="107"/>
        <end position="128"/>
    </location>
</feature>
<feature type="signal peptide" evidence="7">
    <location>
        <begin position="1"/>
        <end position="23"/>
    </location>
</feature>
<evidence type="ECO:0000259" key="8">
    <source>
        <dbReference type="Pfam" id="PF03918"/>
    </source>
</evidence>
<keyword evidence="3 7" id="KW-0479">Metal-binding</keyword>
<dbReference type="CDD" id="cd16378">
    <property type="entry name" value="CcmH_N"/>
    <property type="match status" value="1"/>
</dbReference>
<dbReference type="InterPro" id="IPR005616">
    <property type="entry name" value="CcmH/CycL/Ccl2/NrfF_N"/>
</dbReference>
<keyword evidence="4 7" id="KW-0732">Signal</keyword>
<dbReference type="GO" id="GO:0046872">
    <property type="term" value="F:metal ion binding"/>
    <property type="evidence" value="ECO:0007669"/>
    <property type="project" value="UniProtKB-KW"/>
</dbReference>
<feature type="domain" description="CcmH/CycL/Ccl2/NrfF N-terminal" evidence="8">
    <location>
        <begin position="15"/>
        <end position="154"/>
    </location>
</feature>
<evidence type="ECO:0000256" key="3">
    <source>
        <dbReference type="ARBA" id="ARBA00022723"/>
    </source>
</evidence>
<dbReference type="AlphaFoldDB" id="A0A1H2Q0A0"/>
<dbReference type="EMBL" id="FNNB01000001">
    <property type="protein sequence ID" value="SDW00542.1"/>
    <property type="molecule type" value="Genomic_DNA"/>
</dbReference>
<organism evidence="9 10">
    <name type="scientific">Sulfitobacter pontiacus</name>
    <dbReference type="NCBI Taxonomy" id="60137"/>
    <lineage>
        <taxon>Bacteria</taxon>
        <taxon>Pseudomonadati</taxon>
        <taxon>Pseudomonadota</taxon>
        <taxon>Alphaproteobacteria</taxon>
        <taxon>Rhodobacterales</taxon>
        <taxon>Roseobacteraceae</taxon>
        <taxon>Sulfitobacter</taxon>
    </lineage>
</organism>
<proteinExistence type="inferred from homology"/>
<dbReference type="RefSeq" id="WP_009824815.1">
    <property type="nucleotide sequence ID" value="NZ_CP160839.1"/>
</dbReference>
<dbReference type="Gene3D" id="1.10.8.640">
    <property type="entry name" value="Cytochrome C biogenesis protein"/>
    <property type="match status" value="1"/>
</dbReference>
<dbReference type="STRING" id="60137.SAMN04488041_10127"/>
<dbReference type="GO" id="GO:0005886">
    <property type="term" value="C:plasma membrane"/>
    <property type="evidence" value="ECO:0007669"/>
    <property type="project" value="TreeGrafter"/>
</dbReference>
<evidence type="ECO:0000256" key="6">
    <source>
        <dbReference type="ARBA" id="ARBA00023004"/>
    </source>
</evidence>
<evidence type="ECO:0000256" key="4">
    <source>
        <dbReference type="ARBA" id="ARBA00022729"/>
    </source>
</evidence>
<evidence type="ECO:0000313" key="10">
    <source>
        <dbReference type="Proteomes" id="UP000183076"/>
    </source>
</evidence>
<dbReference type="PANTHER" id="PTHR47870:SF1">
    <property type="entry name" value="CYTOCHROME C-TYPE BIOGENESIS PROTEIN CCMH"/>
    <property type="match status" value="1"/>
</dbReference>
<evidence type="ECO:0000256" key="7">
    <source>
        <dbReference type="RuleBase" id="RU364112"/>
    </source>
</evidence>
<keyword evidence="5" id="KW-0201">Cytochrome c-type biogenesis</keyword>
<evidence type="ECO:0000256" key="5">
    <source>
        <dbReference type="ARBA" id="ARBA00022748"/>
    </source>
</evidence>
<keyword evidence="7" id="KW-1133">Transmembrane helix</keyword>
<evidence type="ECO:0000256" key="1">
    <source>
        <dbReference type="ARBA" id="ARBA00010342"/>
    </source>
</evidence>
<keyword evidence="7" id="KW-0472">Membrane</keyword>
<dbReference type="InterPro" id="IPR051263">
    <property type="entry name" value="C-type_cytochrome_biogenesis"/>
</dbReference>
<dbReference type="GO" id="GO:0017004">
    <property type="term" value="P:cytochrome complex assembly"/>
    <property type="evidence" value="ECO:0007669"/>
    <property type="project" value="UniProtKB-KW"/>
</dbReference>
<dbReference type="Proteomes" id="UP000183076">
    <property type="component" value="Unassembled WGS sequence"/>
</dbReference>
<dbReference type="Pfam" id="PF03918">
    <property type="entry name" value="CcmH"/>
    <property type="match status" value="1"/>
</dbReference>
<sequence>MRALILALMLLVAPVLSVAPTWAVQPDEVLSDPALEQRARSLSKGLRCLVCRNESIDESNASLARDLRILLRERLVAGDSDEEAVAYIVDRYGEYVLLNPPARGSTWVLWAAGPLMLLIAAGVGFGYLRGRAKAPSVEQAPLSAQEQARLDDILKR</sequence>
<reference evidence="10" key="1">
    <citation type="submission" date="2016-10" db="EMBL/GenBank/DDBJ databases">
        <authorList>
            <person name="Varghese N."/>
            <person name="Submissions S."/>
        </authorList>
    </citation>
    <scope>NUCLEOTIDE SEQUENCE [LARGE SCALE GENOMIC DNA]</scope>
    <source>
        <strain evidence="10">DSM 10014</strain>
    </source>
</reference>
<evidence type="ECO:0000313" key="9">
    <source>
        <dbReference type="EMBL" id="SDW00542.1"/>
    </source>
</evidence>
<dbReference type="PANTHER" id="PTHR47870">
    <property type="entry name" value="CYTOCHROME C-TYPE BIOGENESIS PROTEIN CCMH"/>
    <property type="match status" value="1"/>
</dbReference>
<accession>A0A1H2Q0A0</accession>
<keyword evidence="2 7" id="KW-0349">Heme</keyword>
<name>A0A1H2Q0A0_9RHOB</name>
<protein>
    <recommendedName>
        <fullName evidence="7">Cytochrome c-type biogenesis protein</fullName>
    </recommendedName>
</protein>
<feature type="chain" id="PRO_5011019856" description="Cytochrome c-type biogenesis protein" evidence="7">
    <location>
        <begin position="24"/>
        <end position="156"/>
    </location>
</feature>
<evidence type="ECO:0000256" key="2">
    <source>
        <dbReference type="ARBA" id="ARBA00022617"/>
    </source>
</evidence>
<dbReference type="InterPro" id="IPR038297">
    <property type="entry name" value="CcmH/CycL/NrfF/Ccl2_sf"/>
</dbReference>
<gene>
    <name evidence="9" type="ORF">SAMN04488041_10127</name>
</gene>